<comment type="caution">
    <text evidence="1">The sequence shown here is derived from an EMBL/GenBank/DDBJ whole genome shotgun (WGS) entry which is preliminary data.</text>
</comment>
<gene>
    <name evidence="1" type="ORF">E8A74_10925</name>
</gene>
<dbReference type="RefSeq" id="WP_136928907.1">
    <property type="nucleotide sequence ID" value="NZ_SSMQ01000009.1"/>
</dbReference>
<proteinExistence type="predicted"/>
<evidence type="ECO:0000313" key="1">
    <source>
        <dbReference type="EMBL" id="TKD09684.1"/>
    </source>
</evidence>
<name>A0A4U1JES0_9BACT</name>
<protein>
    <submittedName>
        <fullName evidence="1">Uncharacterized protein</fullName>
    </submittedName>
</protein>
<dbReference type="EMBL" id="SSMQ01000009">
    <property type="protein sequence ID" value="TKD09684.1"/>
    <property type="molecule type" value="Genomic_DNA"/>
</dbReference>
<reference evidence="1 2" key="1">
    <citation type="submission" date="2019-04" db="EMBL/GenBank/DDBJ databases">
        <authorList>
            <person name="Li Y."/>
            <person name="Wang J."/>
        </authorList>
    </citation>
    <scope>NUCLEOTIDE SEQUENCE [LARGE SCALE GENOMIC DNA]</scope>
    <source>
        <strain evidence="1 2">DSM 14668</strain>
    </source>
</reference>
<keyword evidence="2" id="KW-1185">Reference proteome</keyword>
<evidence type="ECO:0000313" key="2">
    <source>
        <dbReference type="Proteomes" id="UP000309215"/>
    </source>
</evidence>
<dbReference type="OrthoDB" id="5493118at2"/>
<dbReference type="AlphaFoldDB" id="A0A4U1JES0"/>
<organism evidence="1 2">
    <name type="scientific">Polyangium fumosum</name>
    <dbReference type="NCBI Taxonomy" id="889272"/>
    <lineage>
        <taxon>Bacteria</taxon>
        <taxon>Pseudomonadati</taxon>
        <taxon>Myxococcota</taxon>
        <taxon>Polyangia</taxon>
        <taxon>Polyangiales</taxon>
        <taxon>Polyangiaceae</taxon>
        <taxon>Polyangium</taxon>
    </lineage>
</organism>
<sequence length="449" mass="46889">MRQPVILLGKGDVSLAAADGDVLVEPEGGGLEAIEALLARSPRAAVVTSGGDEGFFRASLCLERGVKAVILRRGAFSEAHEKELAARARSFGHELFLHDDSRGYGRVRAGGERVQVGAPEVAAWETAARGALGQSRRAAAIGLDVDPAWEEAAEAAEPLPMDAPVPGLSENLEEVAFTNGDKPVLYLVVPARSLEAARARHPGAAMALARAEAAPLAVEGATGRRIEGASGEATVHAFFSTDPDLAARAASLWEQGSSRNALGIGELLGYPPCCTAAFVALADRRNNAALVYVTAARTRALGASFHPLLDVAVRRVVPFTPCSFGCERAAAVASRVVAALPRVQAEALTRALTRPVLYLDEARAVALEGARVDGAALSFESAVFLPAPAPLDPDGEMFARKLLGAFFKGGGTLVCTDDGFEVRSASFTRRLGRTSPRLGVLLPFGRLSG</sequence>
<accession>A0A4U1JES0</accession>
<dbReference type="Proteomes" id="UP000309215">
    <property type="component" value="Unassembled WGS sequence"/>
</dbReference>